<dbReference type="CDD" id="cd22160">
    <property type="entry name" value="F-box_AtFBL13-like"/>
    <property type="match status" value="1"/>
</dbReference>
<evidence type="ECO:0000313" key="2">
    <source>
        <dbReference type="EMBL" id="GAU28184.1"/>
    </source>
</evidence>
<protein>
    <recommendedName>
        <fullName evidence="1">F-box domain-containing protein</fullName>
    </recommendedName>
</protein>
<keyword evidence="3" id="KW-1185">Reference proteome</keyword>
<organism evidence="2 3">
    <name type="scientific">Trifolium subterraneum</name>
    <name type="common">Subterranean clover</name>
    <dbReference type="NCBI Taxonomy" id="3900"/>
    <lineage>
        <taxon>Eukaryota</taxon>
        <taxon>Viridiplantae</taxon>
        <taxon>Streptophyta</taxon>
        <taxon>Embryophyta</taxon>
        <taxon>Tracheophyta</taxon>
        <taxon>Spermatophyta</taxon>
        <taxon>Magnoliopsida</taxon>
        <taxon>eudicotyledons</taxon>
        <taxon>Gunneridae</taxon>
        <taxon>Pentapetalae</taxon>
        <taxon>rosids</taxon>
        <taxon>fabids</taxon>
        <taxon>Fabales</taxon>
        <taxon>Fabaceae</taxon>
        <taxon>Papilionoideae</taxon>
        <taxon>50 kb inversion clade</taxon>
        <taxon>NPAAA clade</taxon>
        <taxon>Hologalegina</taxon>
        <taxon>IRL clade</taxon>
        <taxon>Trifolieae</taxon>
        <taxon>Trifolium</taxon>
    </lineage>
</organism>
<dbReference type="InterPro" id="IPR001810">
    <property type="entry name" value="F-box_dom"/>
</dbReference>
<accession>A0A2Z6M711</accession>
<dbReference type="InterPro" id="IPR053781">
    <property type="entry name" value="F-box_AtFBL13-like"/>
</dbReference>
<dbReference type="PANTHER" id="PTHR31900:SF34">
    <property type="entry name" value="EMB|CAB62440.1-RELATED"/>
    <property type="match status" value="1"/>
</dbReference>
<dbReference type="SUPFAM" id="SSF52047">
    <property type="entry name" value="RNI-like"/>
    <property type="match status" value="1"/>
</dbReference>
<sequence>MTRRLRLLFRRKDRLSSLPDELLEHILSYLPTKDAVATSFLSKRWKSLWRSQLNLRFDDKSFPDRFSFRQFMYSVITNRDNTLPILSFYLNCRRYGFNYNTDFPTSILTTKTLSVLRLKRVTLNQDDPCFDLPSLKVLHLESVAFTYYKHLMELLSAGPILEELKVKDLTVNKRTLGVRISRDGLSISNLLRADISSHLIDLDWLHNIHHLRLKQQGDHYLTGMFHNLTHMELIFDVRGWFKWLQLIKLLKNFPKLQTLIIDEVDMVHNYSNREWKDPKFVPECLLSHLTTCSLRNYSRINCKLQFAKYIMKNSRVLSTMTIRCAKLVDTNTKLKMLKELTLCPRNSATCKLLFI</sequence>
<dbReference type="Pfam" id="PF00646">
    <property type="entry name" value="F-box"/>
    <property type="match status" value="1"/>
</dbReference>
<dbReference type="InterPro" id="IPR036047">
    <property type="entry name" value="F-box-like_dom_sf"/>
</dbReference>
<dbReference type="SMART" id="SM00579">
    <property type="entry name" value="FBD"/>
    <property type="match status" value="1"/>
</dbReference>
<dbReference type="EMBL" id="DF973369">
    <property type="protein sequence ID" value="GAU28184.1"/>
    <property type="molecule type" value="Genomic_DNA"/>
</dbReference>
<dbReference type="InterPro" id="IPR050232">
    <property type="entry name" value="FBL13/AtMIF1-like"/>
</dbReference>
<dbReference type="SMART" id="SM00256">
    <property type="entry name" value="FBOX"/>
    <property type="match status" value="1"/>
</dbReference>
<name>A0A2Z6M711_TRISU</name>
<dbReference type="Pfam" id="PF08387">
    <property type="entry name" value="FBD"/>
    <property type="match status" value="1"/>
</dbReference>
<dbReference type="Gene3D" id="1.20.1280.50">
    <property type="match status" value="1"/>
</dbReference>
<dbReference type="SUPFAM" id="SSF81383">
    <property type="entry name" value="F-box domain"/>
    <property type="match status" value="1"/>
</dbReference>
<dbReference type="PANTHER" id="PTHR31900">
    <property type="entry name" value="F-BOX/RNI SUPERFAMILY PROTEIN-RELATED"/>
    <property type="match status" value="1"/>
</dbReference>
<dbReference type="Proteomes" id="UP000242715">
    <property type="component" value="Unassembled WGS sequence"/>
</dbReference>
<proteinExistence type="predicted"/>
<feature type="domain" description="F-box" evidence="1">
    <location>
        <begin position="12"/>
        <end position="60"/>
    </location>
</feature>
<dbReference type="OrthoDB" id="1900471at2759"/>
<dbReference type="InterPro" id="IPR006566">
    <property type="entry name" value="FBD"/>
</dbReference>
<reference evidence="3" key="1">
    <citation type="journal article" date="2017" name="Front. Plant Sci.">
        <title>Climate Clever Clovers: New Paradigm to Reduce the Environmental Footprint of Ruminants by Breeding Low Methanogenic Forages Utilizing Haplotype Variation.</title>
        <authorList>
            <person name="Kaur P."/>
            <person name="Appels R."/>
            <person name="Bayer P.E."/>
            <person name="Keeble-Gagnere G."/>
            <person name="Wang J."/>
            <person name="Hirakawa H."/>
            <person name="Shirasawa K."/>
            <person name="Vercoe P."/>
            <person name="Stefanova K."/>
            <person name="Durmic Z."/>
            <person name="Nichols P."/>
            <person name="Revell C."/>
            <person name="Isobe S.N."/>
            <person name="Edwards D."/>
            <person name="Erskine W."/>
        </authorList>
    </citation>
    <scope>NUCLEOTIDE SEQUENCE [LARGE SCALE GENOMIC DNA]</scope>
    <source>
        <strain evidence="3">cv. Daliak</strain>
    </source>
</reference>
<evidence type="ECO:0000259" key="1">
    <source>
        <dbReference type="PROSITE" id="PS50181"/>
    </source>
</evidence>
<gene>
    <name evidence="2" type="ORF">TSUD_313430</name>
</gene>
<dbReference type="PROSITE" id="PS50181">
    <property type="entry name" value="FBOX"/>
    <property type="match status" value="1"/>
</dbReference>
<dbReference type="AlphaFoldDB" id="A0A2Z6M711"/>
<evidence type="ECO:0000313" key="3">
    <source>
        <dbReference type="Proteomes" id="UP000242715"/>
    </source>
</evidence>